<dbReference type="AlphaFoldDB" id="A0A0F9HKI1"/>
<feature type="region of interest" description="Disordered" evidence="1">
    <location>
        <begin position="493"/>
        <end position="534"/>
    </location>
</feature>
<organism evidence="2">
    <name type="scientific">marine sediment metagenome</name>
    <dbReference type="NCBI Taxonomy" id="412755"/>
    <lineage>
        <taxon>unclassified sequences</taxon>
        <taxon>metagenomes</taxon>
        <taxon>ecological metagenomes</taxon>
    </lineage>
</organism>
<gene>
    <name evidence="2" type="ORF">LCGC14_1771790</name>
</gene>
<feature type="non-terminal residue" evidence="2">
    <location>
        <position position="1"/>
    </location>
</feature>
<dbReference type="EMBL" id="LAZR01016624">
    <property type="protein sequence ID" value="KKM03702.1"/>
    <property type="molecule type" value="Genomic_DNA"/>
</dbReference>
<accession>A0A0F9HKI1</accession>
<comment type="caution">
    <text evidence="2">The sequence shown here is derived from an EMBL/GenBank/DDBJ whole genome shotgun (WGS) entry which is preliminary data.</text>
</comment>
<proteinExistence type="predicted"/>
<evidence type="ECO:0008006" key="3">
    <source>
        <dbReference type="Google" id="ProtNLM"/>
    </source>
</evidence>
<sequence length="534" mass="60625">NWAKEEYWLPNGEFISEYGDVLTDEQVKKVSTGAAGLSYFQGGMRQSFAYSYDGGQRRNYGSQGISSHVYIMKCAWRSYAKIGMLRYPDPRSGKWEEVEVDDTFKMTPELKALDAQIEWMWEDQIWEGTMAGQDMFLNVRLKSNQTKNLPYIGYIYNNINSVATSMVDLVKAHQFTYIIVWWRLEQELAKAKGRKFVMDIAQLPKSMGWDVDQWMYYFENLGVIWINSREEGRKGDPNTIATFNQFQSIDMSLSQVVGQYMEVLEKLEKLVEDIMGVAPQRMGDIGKQETATGAQTSISRSTNVTKPWFYFHDLVKEAVLSELLELAKIAYIDGGEFEFLDGLDVATLKIDGDKLNGSDMGVFVTNSFEDRKKLDKMEQLLTMAVQQGKASLLDIANVLDSPSMSYAKSALDKGERKAQKNAEATQRISSEDAQKKIDAAAREKELDRVAKTQDARAKNETAVIVKKIDVGATIEKGEDEVLKSMAELTKAELEQDKHDLEIKKEENRAAEKGKELNIKEKESKQKPKANVSKK</sequence>
<protein>
    <recommendedName>
        <fullName evidence="3">Portal protein</fullName>
    </recommendedName>
</protein>
<evidence type="ECO:0000313" key="2">
    <source>
        <dbReference type="EMBL" id="KKM03702.1"/>
    </source>
</evidence>
<reference evidence="2" key="1">
    <citation type="journal article" date="2015" name="Nature">
        <title>Complex archaea that bridge the gap between prokaryotes and eukaryotes.</title>
        <authorList>
            <person name="Spang A."/>
            <person name="Saw J.H."/>
            <person name="Jorgensen S.L."/>
            <person name="Zaremba-Niedzwiedzka K."/>
            <person name="Martijn J."/>
            <person name="Lind A.E."/>
            <person name="van Eijk R."/>
            <person name="Schleper C."/>
            <person name="Guy L."/>
            <person name="Ettema T.J."/>
        </authorList>
    </citation>
    <scope>NUCLEOTIDE SEQUENCE</scope>
</reference>
<feature type="region of interest" description="Disordered" evidence="1">
    <location>
        <begin position="411"/>
        <end position="434"/>
    </location>
</feature>
<feature type="compositionally biased region" description="Basic and acidic residues" evidence="1">
    <location>
        <begin position="411"/>
        <end position="420"/>
    </location>
</feature>
<name>A0A0F9HKI1_9ZZZZ</name>
<feature type="compositionally biased region" description="Basic and acidic residues" evidence="1">
    <location>
        <begin position="493"/>
        <end position="525"/>
    </location>
</feature>
<evidence type="ECO:0000256" key="1">
    <source>
        <dbReference type="SAM" id="MobiDB-lite"/>
    </source>
</evidence>